<dbReference type="Proteomes" id="UP000828251">
    <property type="component" value="Unassembled WGS sequence"/>
</dbReference>
<comment type="caution">
    <text evidence="1">The sequence shown here is derived from an EMBL/GenBank/DDBJ whole genome shotgun (WGS) entry which is preliminary data.</text>
</comment>
<name>A0A9D3ZY46_9ROSI</name>
<proteinExistence type="predicted"/>
<accession>A0A9D3ZY46</accession>
<protein>
    <submittedName>
        <fullName evidence="1">Uncharacterized protein</fullName>
    </submittedName>
</protein>
<sequence length="172" mass="19889">MLLALKERVINLEESMRDIRETLKVVVGRIAKLDLMEEQIRNCVGVSRFQCGRDARKMEQYFHAEDIKDDNAKDDELRKAPMRFGLIRRGVESKRGKKSKKKLLECLCSGSHKMQHCLEQSKLFTISKEVEAEPKEKRLSKLELMILNPAKAKRGHKPEGLIFVDINIQAEI</sequence>
<evidence type="ECO:0000313" key="2">
    <source>
        <dbReference type="Proteomes" id="UP000828251"/>
    </source>
</evidence>
<organism evidence="1 2">
    <name type="scientific">Gossypium stocksii</name>
    <dbReference type="NCBI Taxonomy" id="47602"/>
    <lineage>
        <taxon>Eukaryota</taxon>
        <taxon>Viridiplantae</taxon>
        <taxon>Streptophyta</taxon>
        <taxon>Embryophyta</taxon>
        <taxon>Tracheophyta</taxon>
        <taxon>Spermatophyta</taxon>
        <taxon>Magnoliopsida</taxon>
        <taxon>eudicotyledons</taxon>
        <taxon>Gunneridae</taxon>
        <taxon>Pentapetalae</taxon>
        <taxon>rosids</taxon>
        <taxon>malvids</taxon>
        <taxon>Malvales</taxon>
        <taxon>Malvaceae</taxon>
        <taxon>Malvoideae</taxon>
        <taxon>Gossypium</taxon>
    </lineage>
</organism>
<evidence type="ECO:0000313" key="1">
    <source>
        <dbReference type="EMBL" id="KAH1074057.1"/>
    </source>
</evidence>
<reference evidence="1 2" key="1">
    <citation type="journal article" date="2021" name="Plant Biotechnol. J.">
        <title>Multi-omics assisted identification of the key and species-specific regulatory components of drought-tolerant mechanisms in Gossypium stocksii.</title>
        <authorList>
            <person name="Yu D."/>
            <person name="Ke L."/>
            <person name="Zhang D."/>
            <person name="Wu Y."/>
            <person name="Sun Y."/>
            <person name="Mei J."/>
            <person name="Sun J."/>
            <person name="Sun Y."/>
        </authorList>
    </citation>
    <scope>NUCLEOTIDE SEQUENCE [LARGE SCALE GENOMIC DNA]</scope>
    <source>
        <strain evidence="2">cv. E1</strain>
        <tissue evidence="1">Leaf</tissue>
    </source>
</reference>
<dbReference type="AlphaFoldDB" id="A0A9D3ZY46"/>
<gene>
    <name evidence="1" type="ORF">J1N35_026385</name>
</gene>
<keyword evidence="2" id="KW-1185">Reference proteome</keyword>
<dbReference type="EMBL" id="JAIQCV010000008">
    <property type="protein sequence ID" value="KAH1074057.1"/>
    <property type="molecule type" value="Genomic_DNA"/>
</dbReference>